<keyword evidence="1" id="KW-0319">Glycerol metabolism</keyword>
<dbReference type="PANTHER" id="PTHR35787:SF1">
    <property type="entry name" value="GLYCEROL UPTAKE OPERON ANTITERMINATOR REGULATORY PROTEIN"/>
    <property type="match status" value="1"/>
</dbReference>
<dbReference type="STRING" id="337097.BHF71_01925"/>
<dbReference type="Pfam" id="PF04309">
    <property type="entry name" value="G3P_antiterm"/>
    <property type="match status" value="1"/>
</dbReference>
<comment type="function">
    <text evidence="1">Regulates expression of the glpD operon. In the presence of glycerol 3-phosphate (G3P) causes antitermination of transcription of glpD at the inverted repeat of the leader region to enhance its transcription. Binds and stabilizes glpD leader mRNA.</text>
</comment>
<dbReference type="Gene3D" id="3.20.20.70">
    <property type="entry name" value="Aldolase class I"/>
    <property type="match status" value="1"/>
</dbReference>
<reference evidence="2 3" key="1">
    <citation type="submission" date="2016-09" db="EMBL/GenBank/DDBJ databases">
        <title>Draft genome sequence for the type strain of Vulcanibacillus modesticaldus BR, a strictly anaerobic, moderately thermophilic, and nitrate-reducing bacterium from deep sea-hydrothermal vents of the Mid-Atlantic Ridge.</title>
        <authorList>
            <person name="Abin C.A."/>
            <person name="Hollibaugh J.T."/>
        </authorList>
    </citation>
    <scope>NUCLEOTIDE SEQUENCE [LARGE SCALE GENOMIC DNA]</scope>
    <source>
        <strain evidence="2 3">BR</strain>
    </source>
</reference>
<dbReference type="RefSeq" id="WP_069656765.1">
    <property type="nucleotide sequence ID" value="NZ_MIJF01000024.1"/>
</dbReference>
<dbReference type="PIRSF" id="PIRSF016897">
    <property type="entry name" value="GlpP"/>
    <property type="match status" value="1"/>
</dbReference>
<accession>A0A1D2YUM2</accession>
<evidence type="ECO:0000313" key="3">
    <source>
        <dbReference type="Proteomes" id="UP000243739"/>
    </source>
</evidence>
<keyword evidence="1" id="KW-0805">Transcription regulation</keyword>
<keyword evidence="1" id="KW-0804">Transcription</keyword>
<dbReference type="OrthoDB" id="9799580at2"/>
<dbReference type="PANTHER" id="PTHR35787">
    <property type="entry name" value="GLYCEROL UPTAKE OPERON ANTITERMINATOR REGULATORY PROTEIN"/>
    <property type="match status" value="1"/>
</dbReference>
<dbReference type="InterPro" id="IPR013785">
    <property type="entry name" value="Aldolase_TIM"/>
</dbReference>
<comment type="caution">
    <text evidence="2">The sequence shown here is derived from an EMBL/GenBank/DDBJ whole genome shotgun (WGS) entry which is preliminary data.</text>
</comment>
<dbReference type="GO" id="GO:0003723">
    <property type="term" value="F:RNA binding"/>
    <property type="evidence" value="ECO:0007669"/>
    <property type="project" value="UniProtKB-KW"/>
</dbReference>
<dbReference type="Proteomes" id="UP000243739">
    <property type="component" value="Unassembled WGS sequence"/>
</dbReference>
<proteinExistence type="predicted"/>
<dbReference type="AlphaFoldDB" id="A0A1D2YUM2"/>
<keyword evidence="3" id="KW-1185">Reference proteome</keyword>
<keyword evidence="1" id="KW-0694">RNA-binding</keyword>
<protein>
    <recommendedName>
        <fullName evidence="1">Glycerol uptake operon antiterminator regulatory protein</fullName>
    </recommendedName>
</protein>
<dbReference type="EMBL" id="MIJF01000024">
    <property type="protein sequence ID" value="OEF99371.1"/>
    <property type="molecule type" value="Genomic_DNA"/>
</dbReference>
<dbReference type="GO" id="GO:0001072">
    <property type="term" value="F:transcription antitermination factor activity, RNA binding"/>
    <property type="evidence" value="ECO:0007669"/>
    <property type="project" value="TreeGrafter"/>
</dbReference>
<evidence type="ECO:0000313" key="2">
    <source>
        <dbReference type="EMBL" id="OEF99371.1"/>
    </source>
</evidence>
<gene>
    <name evidence="2" type="ORF">BHF71_01925</name>
</gene>
<evidence type="ECO:0000256" key="1">
    <source>
        <dbReference type="PIRNR" id="PIRNR016897"/>
    </source>
</evidence>
<dbReference type="SUPFAM" id="SSF110391">
    <property type="entry name" value="GlpP-like"/>
    <property type="match status" value="1"/>
</dbReference>
<dbReference type="InterPro" id="IPR006699">
    <property type="entry name" value="GlpP"/>
</dbReference>
<dbReference type="GO" id="GO:0045893">
    <property type="term" value="P:positive regulation of DNA-templated transcription"/>
    <property type="evidence" value="ECO:0007669"/>
    <property type="project" value="TreeGrafter"/>
</dbReference>
<organism evidence="2 3">
    <name type="scientific">Vulcanibacillus modesticaldus</name>
    <dbReference type="NCBI Taxonomy" id="337097"/>
    <lineage>
        <taxon>Bacteria</taxon>
        <taxon>Bacillati</taxon>
        <taxon>Bacillota</taxon>
        <taxon>Bacilli</taxon>
        <taxon>Bacillales</taxon>
        <taxon>Bacillaceae</taxon>
        <taxon>Vulcanibacillus</taxon>
    </lineage>
</organism>
<dbReference type="GO" id="GO:0006071">
    <property type="term" value="P:glycerol metabolic process"/>
    <property type="evidence" value="ECO:0007669"/>
    <property type="project" value="UniProtKB-UniRule"/>
</dbReference>
<sequence>MVFNGQKIIPAIRNMKNFEKALNTEHEYVILLDSNISQLKNIVNYLKKANKKIILHVDLIRGLKNDEHATLFLLNEIKPDGLISTRSQVITTAKKRGILSIQRLFLIDTSALEMNYKLIENVKPDFVEVLPGIIPSMISEIINKTGIPVLAGGLIRTPDEVNAAIDSGATAITTSNSSLW</sequence>
<name>A0A1D2YUM2_9BACI</name>